<dbReference type="GO" id="GO:0005737">
    <property type="term" value="C:cytoplasm"/>
    <property type="evidence" value="ECO:0007669"/>
    <property type="project" value="UniProtKB-SubCell"/>
</dbReference>
<dbReference type="UniPathway" id="UPA00252">
    <property type="reaction ID" value="UER00325"/>
</dbReference>
<dbReference type="CDD" id="cd00419">
    <property type="entry name" value="Ferrochelatase_C"/>
    <property type="match status" value="1"/>
</dbReference>
<evidence type="ECO:0000256" key="2">
    <source>
        <dbReference type="ARBA" id="ARBA00022490"/>
    </source>
</evidence>
<dbReference type="GO" id="GO:0006783">
    <property type="term" value="P:heme biosynthetic process"/>
    <property type="evidence" value="ECO:0007669"/>
    <property type="project" value="UniProtKB-UniRule"/>
</dbReference>
<sequence>MKKNNPGILLVNLGTPDAPTRPAIKRYLRQFLSDKRVINIPKFIWWPVLNFIVLPFRSIHLSKMYRSIWRKEGSPLMVYSKNQRDALASVVNLPVEIGMSYGNPSIKHSIDKLIAQKINRLIVLPLYPQFSSATVAAVWDGICKVFKNYKSLPDICFIRDYAEHPAYINALKICVKRSFKKYGKPDLLVISYHGIPKRLVNEGDDYYQRCLDTTNALVQALGLNDKQFIFTFQSRFGYEPWLTPYTDTTIKSLPSKGIKYIQVISPGFSSDCLETLEELNSRNRNYFINAGGERFEYIPALNTENTHIDMMYQLVSEFLY</sequence>
<name>A0A2P5SZF9_9GAMM</name>
<comment type="subcellular location">
    <subcellularLocation>
        <location evidence="9 10">Cytoplasm</location>
    </subcellularLocation>
</comment>
<keyword evidence="2 9" id="KW-0963">Cytoplasm</keyword>
<dbReference type="PANTHER" id="PTHR11108:SF1">
    <property type="entry name" value="FERROCHELATASE, MITOCHONDRIAL"/>
    <property type="match status" value="1"/>
</dbReference>
<feature type="binding site" evidence="9">
    <location>
        <position position="274"/>
    </location>
    <ligand>
        <name>Fe(2+)</name>
        <dbReference type="ChEBI" id="CHEBI:29033"/>
    </ligand>
</feature>
<evidence type="ECO:0000256" key="4">
    <source>
        <dbReference type="ARBA" id="ARBA00023004"/>
    </source>
</evidence>
<protein>
    <recommendedName>
        <fullName evidence="9 10">Ferrochelatase</fullName>
        <ecNumber evidence="9 10">4.98.1.1</ecNumber>
    </recommendedName>
    <alternativeName>
        <fullName evidence="9">Heme synthase</fullName>
    </alternativeName>
    <alternativeName>
        <fullName evidence="9">Protoheme ferro-lyase</fullName>
    </alternativeName>
</protein>
<feature type="binding site" evidence="9">
    <location>
        <position position="193"/>
    </location>
    <ligand>
        <name>Fe(2+)</name>
        <dbReference type="ChEBI" id="CHEBI:29033"/>
    </ligand>
</feature>
<dbReference type="Gene3D" id="3.40.50.1400">
    <property type="match status" value="2"/>
</dbReference>
<dbReference type="PANTHER" id="PTHR11108">
    <property type="entry name" value="FERROCHELATASE"/>
    <property type="match status" value="1"/>
</dbReference>
<dbReference type="PROSITE" id="PS00534">
    <property type="entry name" value="FERROCHELATASE"/>
    <property type="match status" value="1"/>
</dbReference>
<comment type="catalytic activity">
    <reaction evidence="9 10">
        <text>heme b + 2 H(+) = protoporphyrin IX + Fe(2+)</text>
        <dbReference type="Rhea" id="RHEA:22584"/>
        <dbReference type="ChEBI" id="CHEBI:15378"/>
        <dbReference type="ChEBI" id="CHEBI:29033"/>
        <dbReference type="ChEBI" id="CHEBI:57306"/>
        <dbReference type="ChEBI" id="CHEBI:60344"/>
        <dbReference type="EC" id="4.98.1.1"/>
    </reaction>
</comment>
<comment type="function">
    <text evidence="9 10">Catalyzes the ferrous insertion into protoporphyrin IX.</text>
</comment>
<gene>
    <name evidence="9" type="primary">hemH</name>
    <name evidence="11" type="ORF">CRV12_03135</name>
</gene>
<keyword evidence="6 9" id="KW-0456">Lyase</keyword>
<comment type="caution">
    <text evidence="11">The sequence shown here is derived from an EMBL/GenBank/DDBJ whole genome shotgun (WGS) entry which is preliminary data.</text>
</comment>
<accession>A0A2P5SZF9</accession>
<evidence type="ECO:0000313" key="11">
    <source>
        <dbReference type="EMBL" id="PPI87690.1"/>
    </source>
</evidence>
<dbReference type="AlphaFoldDB" id="A0A2P5SZF9"/>
<evidence type="ECO:0000256" key="8">
    <source>
        <dbReference type="ARBA" id="ARBA00024536"/>
    </source>
</evidence>
<comment type="catalytic activity">
    <reaction evidence="8">
        <text>Fe-coproporphyrin III + 2 H(+) = coproporphyrin III + Fe(2+)</text>
        <dbReference type="Rhea" id="RHEA:49572"/>
        <dbReference type="ChEBI" id="CHEBI:15378"/>
        <dbReference type="ChEBI" id="CHEBI:29033"/>
        <dbReference type="ChEBI" id="CHEBI:68438"/>
        <dbReference type="ChEBI" id="CHEBI:131725"/>
        <dbReference type="EC" id="4.99.1.9"/>
    </reaction>
    <physiologicalReaction direction="right-to-left" evidence="8">
        <dbReference type="Rhea" id="RHEA:49574"/>
    </physiologicalReaction>
</comment>
<dbReference type="Proteomes" id="UP000296153">
    <property type="component" value="Unassembled WGS sequence"/>
</dbReference>
<dbReference type="GO" id="GO:0004325">
    <property type="term" value="F:ferrochelatase activity"/>
    <property type="evidence" value="ECO:0007669"/>
    <property type="project" value="UniProtKB-UniRule"/>
</dbReference>
<dbReference type="InterPro" id="IPR019772">
    <property type="entry name" value="Ferrochelatase_AS"/>
</dbReference>
<dbReference type="InterPro" id="IPR033644">
    <property type="entry name" value="Ferrochelatase_C"/>
</dbReference>
<dbReference type="GO" id="GO:0046872">
    <property type="term" value="F:metal ion binding"/>
    <property type="evidence" value="ECO:0007669"/>
    <property type="project" value="UniProtKB-KW"/>
</dbReference>
<dbReference type="FunFam" id="3.40.50.1400:FF:000002">
    <property type="entry name" value="Ferrochelatase"/>
    <property type="match status" value="1"/>
</dbReference>
<dbReference type="InterPro" id="IPR001015">
    <property type="entry name" value="Ferrochelatase"/>
</dbReference>
<dbReference type="CDD" id="cd03411">
    <property type="entry name" value="Ferrochelatase_N"/>
    <property type="match status" value="1"/>
</dbReference>
<evidence type="ECO:0000256" key="10">
    <source>
        <dbReference type="RuleBase" id="RU000607"/>
    </source>
</evidence>
<keyword evidence="3 9" id="KW-0479">Metal-binding</keyword>
<dbReference type="OrthoDB" id="9809741at2"/>
<dbReference type="EMBL" id="PDKT01000005">
    <property type="protein sequence ID" value="PPI87690.1"/>
    <property type="molecule type" value="Genomic_DNA"/>
</dbReference>
<evidence type="ECO:0000256" key="1">
    <source>
        <dbReference type="ARBA" id="ARBA00007718"/>
    </source>
</evidence>
<evidence type="ECO:0000313" key="12">
    <source>
        <dbReference type="Proteomes" id="UP000296153"/>
    </source>
</evidence>
<evidence type="ECO:0000256" key="5">
    <source>
        <dbReference type="ARBA" id="ARBA00023133"/>
    </source>
</evidence>
<dbReference type="InterPro" id="IPR033659">
    <property type="entry name" value="Ferrochelatase_N"/>
</dbReference>
<dbReference type="Pfam" id="PF00762">
    <property type="entry name" value="Ferrochelatase"/>
    <property type="match status" value="1"/>
</dbReference>
<evidence type="ECO:0000256" key="9">
    <source>
        <dbReference type="HAMAP-Rule" id="MF_00323"/>
    </source>
</evidence>
<dbReference type="EC" id="4.98.1.1" evidence="9 10"/>
<comment type="similarity">
    <text evidence="1 9 10">Belongs to the ferrochelatase family.</text>
</comment>
<comment type="pathway">
    <text evidence="9 10">Porphyrin-containing compound metabolism; protoheme biosynthesis; protoheme from protoporphyrin-IX: step 1/1.</text>
</comment>
<keyword evidence="7 9" id="KW-0627">Porphyrin biosynthesis</keyword>
<dbReference type="NCBIfam" id="TIGR00109">
    <property type="entry name" value="hemH"/>
    <property type="match status" value="1"/>
</dbReference>
<dbReference type="HAMAP" id="MF_00323">
    <property type="entry name" value="Ferrochelatase"/>
    <property type="match status" value="1"/>
</dbReference>
<proteinExistence type="inferred from homology"/>
<organism evidence="11 12">
    <name type="scientific">Candidatus Pantoea edessiphila</name>
    <dbReference type="NCBI Taxonomy" id="2044610"/>
    <lineage>
        <taxon>Bacteria</taxon>
        <taxon>Pseudomonadati</taxon>
        <taxon>Pseudomonadota</taxon>
        <taxon>Gammaproteobacteria</taxon>
        <taxon>Enterobacterales</taxon>
        <taxon>Erwiniaceae</taxon>
        <taxon>Pantoea</taxon>
    </lineage>
</organism>
<keyword evidence="4 9" id="KW-0408">Iron</keyword>
<evidence type="ECO:0000256" key="3">
    <source>
        <dbReference type="ARBA" id="ARBA00022723"/>
    </source>
</evidence>
<dbReference type="SUPFAM" id="SSF53800">
    <property type="entry name" value="Chelatase"/>
    <property type="match status" value="1"/>
</dbReference>
<reference evidence="11 12" key="1">
    <citation type="journal article" date="2018" name="Genome Biol. Evol.">
        <title>Cladogenesis and Genomic Streamlining in Extracellular Endosymbionts of Tropical Stink Bugs.</title>
        <authorList>
            <person name="Otero-Bravo A."/>
            <person name="Goffredi S."/>
            <person name="Sabree Z.L."/>
        </authorList>
    </citation>
    <scope>NUCLEOTIDE SEQUENCE [LARGE SCALE GENOMIC DNA]</scope>
    <source>
        <strain evidence="11 12">SoEE</strain>
    </source>
</reference>
<dbReference type="RefSeq" id="WP_136131213.1">
    <property type="nucleotide sequence ID" value="NZ_PDKT01000005.1"/>
</dbReference>
<keyword evidence="5 9" id="KW-0350">Heme biosynthesis</keyword>
<evidence type="ECO:0000256" key="7">
    <source>
        <dbReference type="ARBA" id="ARBA00023244"/>
    </source>
</evidence>
<evidence type="ECO:0000256" key="6">
    <source>
        <dbReference type="ARBA" id="ARBA00023239"/>
    </source>
</evidence>